<sequence>METLVPEISRLLNDTLSPEKTLVSSATHGLDQLSSLPRFPFSLLAIATGGNNRGLKIAAATYLKNLIRRHMEEKPYSPELLVEFRNQLVGALLQVEPAVLKVLVEPFRMIISTDFVKENSWPNFVPELKAVIQDSKLISQSECPQWNTINALIVLQTLIKPFQYFLNPTVPKEAVPSQLELIAKDILVPLLATFHHFVDKALSYQDGTQTENWQLLLIICKCMYFTVRSYMPSAISPLLPSFCGDLFRILDSLSLNIAAPEGGYLLRLKTAKRTLRIICALVTRHRKHFDRLMPSFVTSAFRIARKSPDISILDSLSERIVSMAFDVISHILETGPGWRHVSPYFSSLLDSAIFPALALNQKDVSEWEEDTDEYIRKNLPSDLDEISGWADDLFTARKSAINLLGVIAMAKGPPVASAISKRKKGEKVKRKEQQSSIGELFVIPFLSKFPLPSAEEEASSKILQDYYGVLMAYGGLQDFLNEKIPDYTSILVRNRVLPLYASSSYSPYLVATANWVLGALTPCLPQAMAGYVYRCLMKSLAMPDIADCNCYPVRASAAGAIAELLENNYVPPDWLSLLQILADRIGSGDENESSLLFQLLSTVIVAGQEKVVTHIPVIVFHITGVITKNLPPTPEPWSKVVDAKLLCVYQS</sequence>
<protein>
    <submittedName>
        <fullName evidence="5">Importin beta-like SAD2-like protein isoform X1</fullName>
    </submittedName>
</protein>
<dbReference type="SMART" id="SM00913">
    <property type="entry name" value="IBN_N"/>
    <property type="match status" value="1"/>
</dbReference>
<name>A0AAX6DGU4_IRIPA</name>
<evidence type="ECO:0000259" key="4">
    <source>
        <dbReference type="PROSITE" id="PS50166"/>
    </source>
</evidence>
<dbReference type="GO" id="GO:0031267">
    <property type="term" value="F:small GTPase binding"/>
    <property type="evidence" value="ECO:0007669"/>
    <property type="project" value="InterPro"/>
</dbReference>
<dbReference type="InterPro" id="IPR011989">
    <property type="entry name" value="ARM-like"/>
</dbReference>
<organism evidence="5 6">
    <name type="scientific">Iris pallida</name>
    <name type="common">Sweet iris</name>
    <dbReference type="NCBI Taxonomy" id="29817"/>
    <lineage>
        <taxon>Eukaryota</taxon>
        <taxon>Viridiplantae</taxon>
        <taxon>Streptophyta</taxon>
        <taxon>Embryophyta</taxon>
        <taxon>Tracheophyta</taxon>
        <taxon>Spermatophyta</taxon>
        <taxon>Magnoliopsida</taxon>
        <taxon>Liliopsida</taxon>
        <taxon>Asparagales</taxon>
        <taxon>Iridaceae</taxon>
        <taxon>Iridoideae</taxon>
        <taxon>Irideae</taxon>
        <taxon>Iris</taxon>
    </lineage>
</organism>
<evidence type="ECO:0000313" key="5">
    <source>
        <dbReference type="EMBL" id="KAJ6790949.1"/>
    </source>
</evidence>
<dbReference type="InterPro" id="IPR001494">
    <property type="entry name" value="Importin-beta_N"/>
</dbReference>
<dbReference type="PROSITE" id="PS50166">
    <property type="entry name" value="IMPORTIN_B_NT"/>
    <property type="match status" value="1"/>
</dbReference>
<dbReference type="GO" id="GO:0005829">
    <property type="term" value="C:cytosol"/>
    <property type="evidence" value="ECO:0007669"/>
    <property type="project" value="TreeGrafter"/>
</dbReference>
<dbReference type="Pfam" id="PF03810">
    <property type="entry name" value="IBN_N"/>
    <property type="match status" value="1"/>
</dbReference>
<dbReference type="PANTHER" id="PTHR10997">
    <property type="entry name" value="IMPORTIN-7, 8, 11"/>
    <property type="match status" value="1"/>
</dbReference>
<feature type="domain" description="Importin N-terminal" evidence="4">
    <location>
        <begin position="26"/>
        <end position="94"/>
    </location>
</feature>
<accession>A0AAX6DGU4</accession>
<evidence type="ECO:0000256" key="1">
    <source>
        <dbReference type="ARBA" id="ARBA00004123"/>
    </source>
</evidence>
<dbReference type="AlphaFoldDB" id="A0AAX6DGU4"/>
<dbReference type="GO" id="GO:0005049">
    <property type="term" value="F:nuclear export signal receptor activity"/>
    <property type="evidence" value="ECO:0007669"/>
    <property type="project" value="TreeGrafter"/>
</dbReference>
<comment type="subcellular location">
    <subcellularLocation>
        <location evidence="1">Nucleus</location>
    </subcellularLocation>
</comment>
<comment type="caution">
    <text evidence="5">The sequence shown here is derived from an EMBL/GenBank/DDBJ whole genome shotgun (WGS) entry which is preliminary data.</text>
</comment>
<keyword evidence="3" id="KW-0539">Nucleus</keyword>
<dbReference type="GO" id="GO:0005635">
    <property type="term" value="C:nuclear envelope"/>
    <property type="evidence" value="ECO:0007669"/>
    <property type="project" value="TreeGrafter"/>
</dbReference>
<dbReference type="SUPFAM" id="SSF48371">
    <property type="entry name" value="ARM repeat"/>
    <property type="match status" value="1"/>
</dbReference>
<keyword evidence="2" id="KW-0813">Transport</keyword>
<dbReference type="PANTHER" id="PTHR10997:SF29">
    <property type="entry name" value="ARM REPEAT SUPERFAMILY PROTEIN"/>
    <property type="match status" value="1"/>
</dbReference>
<dbReference type="GO" id="GO:0006606">
    <property type="term" value="P:protein import into nucleus"/>
    <property type="evidence" value="ECO:0007669"/>
    <property type="project" value="TreeGrafter"/>
</dbReference>
<reference evidence="5" key="1">
    <citation type="journal article" date="2023" name="GigaByte">
        <title>Genome assembly of the bearded iris, Iris pallida Lam.</title>
        <authorList>
            <person name="Bruccoleri R.E."/>
            <person name="Oakeley E.J."/>
            <person name="Faust A.M.E."/>
            <person name="Altorfer M."/>
            <person name="Dessus-Babus S."/>
            <person name="Burckhardt D."/>
            <person name="Oertli M."/>
            <person name="Naumann U."/>
            <person name="Petersen F."/>
            <person name="Wong J."/>
        </authorList>
    </citation>
    <scope>NUCLEOTIDE SEQUENCE</scope>
    <source>
        <strain evidence="5">GSM-AAB239-AS_SAM_17_03QT</strain>
    </source>
</reference>
<dbReference type="EMBL" id="JANAVB010044819">
    <property type="protein sequence ID" value="KAJ6790949.1"/>
    <property type="molecule type" value="Genomic_DNA"/>
</dbReference>
<dbReference type="InterPro" id="IPR016024">
    <property type="entry name" value="ARM-type_fold"/>
</dbReference>
<proteinExistence type="predicted"/>
<evidence type="ECO:0000256" key="3">
    <source>
        <dbReference type="ARBA" id="ARBA00023242"/>
    </source>
</evidence>
<dbReference type="Proteomes" id="UP001140949">
    <property type="component" value="Unassembled WGS sequence"/>
</dbReference>
<gene>
    <name evidence="5" type="ORF">M6B38_246800</name>
</gene>
<dbReference type="GO" id="GO:0006611">
    <property type="term" value="P:protein export from nucleus"/>
    <property type="evidence" value="ECO:0007669"/>
    <property type="project" value="TreeGrafter"/>
</dbReference>
<reference evidence="5" key="2">
    <citation type="submission" date="2023-04" db="EMBL/GenBank/DDBJ databases">
        <authorList>
            <person name="Bruccoleri R.E."/>
            <person name="Oakeley E.J."/>
            <person name="Faust A.-M."/>
            <person name="Dessus-Babus S."/>
            <person name="Altorfer M."/>
            <person name="Burckhardt D."/>
            <person name="Oertli M."/>
            <person name="Naumann U."/>
            <person name="Petersen F."/>
            <person name="Wong J."/>
        </authorList>
    </citation>
    <scope>NUCLEOTIDE SEQUENCE</scope>
    <source>
        <strain evidence="5">GSM-AAB239-AS_SAM_17_03QT</strain>
        <tissue evidence="5">Leaf</tissue>
    </source>
</reference>
<dbReference type="Gene3D" id="1.25.10.10">
    <property type="entry name" value="Leucine-rich Repeat Variant"/>
    <property type="match status" value="1"/>
</dbReference>
<evidence type="ECO:0000313" key="6">
    <source>
        <dbReference type="Proteomes" id="UP001140949"/>
    </source>
</evidence>
<evidence type="ECO:0000256" key="2">
    <source>
        <dbReference type="ARBA" id="ARBA00022448"/>
    </source>
</evidence>
<keyword evidence="6" id="KW-1185">Reference proteome</keyword>